<evidence type="ECO:0000256" key="11">
    <source>
        <dbReference type="HAMAP-Rule" id="MF_00303"/>
    </source>
</evidence>
<dbReference type="Gene3D" id="3.10.50.40">
    <property type="match status" value="1"/>
</dbReference>
<evidence type="ECO:0000256" key="9">
    <source>
        <dbReference type="ARBA" id="ARBA00023306"/>
    </source>
</evidence>
<dbReference type="InterPro" id="IPR005215">
    <property type="entry name" value="Trig_fac"/>
</dbReference>
<evidence type="ECO:0000256" key="3">
    <source>
        <dbReference type="ARBA" id="ARBA00013194"/>
    </source>
</evidence>
<keyword evidence="8 11" id="KW-0413">Isomerase</keyword>
<evidence type="ECO:0000256" key="12">
    <source>
        <dbReference type="PROSITE-ProRule" id="PRU00277"/>
    </source>
</evidence>
<dbReference type="InterPro" id="IPR027304">
    <property type="entry name" value="Trigger_fact/SurA_dom_sf"/>
</dbReference>
<dbReference type="PIRSF" id="PIRSF003095">
    <property type="entry name" value="Trigger_factor"/>
    <property type="match status" value="1"/>
</dbReference>
<dbReference type="GO" id="GO:0051083">
    <property type="term" value="P:'de novo' cotranslational protein folding"/>
    <property type="evidence" value="ECO:0007669"/>
    <property type="project" value="TreeGrafter"/>
</dbReference>
<dbReference type="Pfam" id="PF00254">
    <property type="entry name" value="FKBP_C"/>
    <property type="match status" value="1"/>
</dbReference>
<dbReference type="GO" id="GO:0044183">
    <property type="term" value="F:protein folding chaperone"/>
    <property type="evidence" value="ECO:0007669"/>
    <property type="project" value="TreeGrafter"/>
</dbReference>
<dbReference type="GO" id="GO:0003755">
    <property type="term" value="F:peptidyl-prolyl cis-trans isomerase activity"/>
    <property type="evidence" value="ECO:0007669"/>
    <property type="project" value="UniProtKB-UniRule"/>
</dbReference>
<keyword evidence="5 11" id="KW-0132">Cell division</keyword>
<evidence type="ECO:0000256" key="7">
    <source>
        <dbReference type="ARBA" id="ARBA00023186"/>
    </source>
</evidence>
<comment type="function">
    <text evidence="11">Involved in protein export. Acts as a chaperone by maintaining the newly synthesized protein in an open conformation. Functions as a peptidyl-prolyl cis-trans isomerase.</text>
</comment>
<accession>A0A2K8KU31</accession>
<dbReference type="OrthoDB" id="9767721at2"/>
<dbReference type="SUPFAM" id="SSF54534">
    <property type="entry name" value="FKBP-like"/>
    <property type="match status" value="1"/>
</dbReference>
<dbReference type="InterPro" id="IPR008881">
    <property type="entry name" value="Trigger_fac_ribosome-bd_bac"/>
</dbReference>
<feature type="domain" description="PPIase FKBP-type" evidence="14">
    <location>
        <begin position="161"/>
        <end position="249"/>
    </location>
</feature>
<dbReference type="RefSeq" id="WP_100257126.1">
    <property type="nucleotide sequence ID" value="NZ_CP011797.1"/>
</dbReference>
<comment type="domain">
    <text evidence="11">Consists of 3 domains; the N-terminus binds the ribosome, the middle domain has PPIase activity, while the C-terminus has intrinsic chaperone activity on its own.</text>
</comment>
<evidence type="ECO:0000313" key="15">
    <source>
        <dbReference type="EMBL" id="ATX76814.1"/>
    </source>
</evidence>
<evidence type="ECO:0000256" key="1">
    <source>
        <dbReference type="ARBA" id="ARBA00000971"/>
    </source>
</evidence>
<organism evidence="15 16">
    <name type="scientific">Reinekea forsetii</name>
    <dbReference type="NCBI Taxonomy" id="1336806"/>
    <lineage>
        <taxon>Bacteria</taxon>
        <taxon>Pseudomonadati</taxon>
        <taxon>Pseudomonadota</taxon>
        <taxon>Gammaproteobacteria</taxon>
        <taxon>Oceanospirillales</taxon>
        <taxon>Saccharospirillaceae</taxon>
        <taxon>Reinekea</taxon>
    </lineage>
</organism>
<reference evidence="15 16" key="1">
    <citation type="journal article" date="2017" name="Environ. Microbiol.">
        <title>Genomic and physiological analyses of 'Reinekea forsetii' reveal a versatile opportunistic lifestyle during spring algae blooms.</title>
        <authorList>
            <person name="Avci B."/>
            <person name="Hahnke R.L."/>
            <person name="Chafee M."/>
            <person name="Fischer T."/>
            <person name="Gruber-Vodicka H."/>
            <person name="Tegetmeyer H.E."/>
            <person name="Harder J."/>
            <person name="Fuchs B.M."/>
            <person name="Amann R.I."/>
            <person name="Teeling H."/>
        </authorList>
    </citation>
    <scope>NUCLEOTIDE SEQUENCE [LARGE SCALE GENOMIC DNA]</scope>
    <source>
        <strain evidence="15 16">Hel1_31_D35</strain>
    </source>
</reference>
<dbReference type="EMBL" id="CP011797">
    <property type="protein sequence ID" value="ATX76814.1"/>
    <property type="molecule type" value="Genomic_DNA"/>
</dbReference>
<dbReference type="Gene3D" id="3.30.70.1050">
    <property type="entry name" value="Trigger factor ribosome-binding domain"/>
    <property type="match status" value="1"/>
</dbReference>
<name>A0A2K8KU31_9GAMM</name>
<dbReference type="InterPro" id="IPR008880">
    <property type="entry name" value="Trigger_fac_C"/>
</dbReference>
<comment type="similarity">
    <text evidence="2 11 13">Belongs to the FKBP-type PPIase family. Tig subfamily.</text>
</comment>
<keyword evidence="6 11" id="KW-0697">Rotamase</keyword>
<dbReference type="SUPFAM" id="SSF109998">
    <property type="entry name" value="Triger factor/SurA peptide-binding domain-like"/>
    <property type="match status" value="1"/>
</dbReference>
<evidence type="ECO:0000256" key="13">
    <source>
        <dbReference type="RuleBase" id="RU003914"/>
    </source>
</evidence>
<evidence type="ECO:0000259" key="14">
    <source>
        <dbReference type="PROSITE" id="PS50059"/>
    </source>
</evidence>
<keyword evidence="11" id="KW-0963">Cytoplasm</keyword>
<evidence type="ECO:0000256" key="6">
    <source>
        <dbReference type="ARBA" id="ARBA00023110"/>
    </source>
</evidence>
<dbReference type="PANTHER" id="PTHR30560">
    <property type="entry name" value="TRIGGER FACTOR CHAPERONE AND PEPTIDYL-PROLYL CIS/TRANS ISOMERASE"/>
    <property type="match status" value="1"/>
</dbReference>
<dbReference type="SUPFAM" id="SSF102735">
    <property type="entry name" value="Trigger factor ribosome-binding domain"/>
    <property type="match status" value="1"/>
</dbReference>
<sequence length="437" mass="47693">MQVSVETTAGLERRMTVGVPANEIDNAVSQKLKDTARRVKIDGFRPGKVPMSVVKQRFGEGIRAEVLEDVVRNHYVQAISAEKIIPAGAPRIEFTKDITGQDVEFTATFEVFPDVTLASFDGIELEKMTATVTDADIDTMLENLQKQRANFVAVDRVAQLTDRVKIDFAGKIDGELFDGGSAEGQSVTLGSGQMIPGFESGIEGMAVGSEKAIDVTFPEDYGNKELAGKLAVFDIKVLEVAEAELPELNAEFFTAFGAEGKDVETFKVEVRQNMEREARTALDGQLKNAVIDQLVAANEFDVPKALVQEEIQRLKQQAVKQFGEQSQIDPSALPDDLFSEQAARRVKIGLIMNEVVTSAEIKADEAAVKSYIADQASVYQDPQQVIDYYSNNAEMLDQVKAVVVENAAVDHILSKCKIVDTAVSYEEAIKSKTAAQG</sequence>
<evidence type="ECO:0000256" key="4">
    <source>
        <dbReference type="ARBA" id="ARBA00016902"/>
    </source>
</evidence>
<dbReference type="GO" id="GO:0043335">
    <property type="term" value="P:protein unfolding"/>
    <property type="evidence" value="ECO:0007669"/>
    <property type="project" value="TreeGrafter"/>
</dbReference>
<dbReference type="EC" id="5.2.1.8" evidence="3 11"/>
<dbReference type="Pfam" id="PF05698">
    <property type="entry name" value="Trigger_C"/>
    <property type="match status" value="1"/>
</dbReference>
<dbReference type="Proteomes" id="UP000229757">
    <property type="component" value="Chromosome"/>
</dbReference>
<protein>
    <recommendedName>
        <fullName evidence="4 11">Trigger factor</fullName>
        <shortName evidence="11">TF</shortName>
        <ecNumber evidence="3 11">5.2.1.8</ecNumber>
    </recommendedName>
    <alternativeName>
        <fullName evidence="10 11">PPIase</fullName>
    </alternativeName>
</protein>
<dbReference type="GO" id="GO:0015031">
    <property type="term" value="P:protein transport"/>
    <property type="evidence" value="ECO:0007669"/>
    <property type="project" value="UniProtKB-UniRule"/>
</dbReference>
<evidence type="ECO:0000256" key="10">
    <source>
        <dbReference type="ARBA" id="ARBA00029986"/>
    </source>
</evidence>
<comment type="subcellular location">
    <subcellularLocation>
        <location evidence="11">Cytoplasm</location>
    </subcellularLocation>
    <text evidence="11">About half TF is bound to the ribosome near the polypeptide exit tunnel while the other half is free in the cytoplasm.</text>
</comment>
<dbReference type="KEGG" id="rfo:REIFOR_01669"/>
<dbReference type="PROSITE" id="PS50059">
    <property type="entry name" value="FKBP_PPIASE"/>
    <property type="match status" value="1"/>
</dbReference>
<evidence type="ECO:0000313" key="16">
    <source>
        <dbReference type="Proteomes" id="UP000229757"/>
    </source>
</evidence>
<dbReference type="InterPro" id="IPR001179">
    <property type="entry name" value="PPIase_FKBP_dom"/>
</dbReference>
<keyword evidence="16" id="KW-1185">Reference proteome</keyword>
<gene>
    <name evidence="11" type="primary">tig</name>
    <name evidence="15" type="ORF">REIFOR_01669</name>
</gene>
<dbReference type="InterPro" id="IPR036611">
    <property type="entry name" value="Trigger_fac_ribosome-bd_sf"/>
</dbReference>
<dbReference type="FunFam" id="3.10.50.40:FF:000001">
    <property type="entry name" value="Trigger factor"/>
    <property type="match status" value="1"/>
</dbReference>
<keyword evidence="9 11" id="KW-0131">Cell cycle</keyword>
<dbReference type="Pfam" id="PF05697">
    <property type="entry name" value="Trigger_N"/>
    <property type="match status" value="1"/>
</dbReference>
<dbReference type="AlphaFoldDB" id="A0A2K8KU31"/>
<dbReference type="InterPro" id="IPR037041">
    <property type="entry name" value="Trigger_fac_C_sf"/>
</dbReference>
<proteinExistence type="inferred from homology"/>
<dbReference type="GO" id="GO:0005737">
    <property type="term" value="C:cytoplasm"/>
    <property type="evidence" value="ECO:0007669"/>
    <property type="project" value="UniProtKB-SubCell"/>
</dbReference>
<dbReference type="NCBIfam" id="TIGR00115">
    <property type="entry name" value="tig"/>
    <property type="match status" value="1"/>
</dbReference>
<dbReference type="GO" id="GO:0043022">
    <property type="term" value="F:ribosome binding"/>
    <property type="evidence" value="ECO:0007669"/>
    <property type="project" value="TreeGrafter"/>
</dbReference>
<dbReference type="InterPro" id="IPR046357">
    <property type="entry name" value="PPIase_dom_sf"/>
</dbReference>
<evidence type="ECO:0000256" key="5">
    <source>
        <dbReference type="ARBA" id="ARBA00022618"/>
    </source>
</evidence>
<comment type="catalytic activity">
    <reaction evidence="1 11 12">
        <text>[protein]-peptidylproline (omega=180) = [protein]-peptidylproline (omega=0)</text>
        <dbReference type="Rhea" id="RHEA:16237"/>
        <dbReference type="Rhea" id="RHEA-COMP:10747"/>
        <dbReference type="Rhea" id="RHEA-COMP:10748"/>
        <dbReference type="ChEBI" id="CHEBI:83833"/>
        <dbReference type="ChEBI" id="CHEBI:83834"/>
        <dbReference type="EC" id="5.2.1.8"/>
    </reaction>
</comment>
<dbReference type="Gene3D" id="1.10.3120.10">
    <property type="entry name" value="Trigger factor, C-terminal domain"/>
    <property type="match status" value="1"/>
</dbReference>
<keyword evidence="7 11" id="KW-0143">Chaperone</keyword>
<evidence type="ECO:0000256" key="8">
    <source>
        <dbReference type="ARBA" id="ARBA00023235"/>
    </source>
</evidence>
<dbReference type="GO" id="GO:0051301">
    <property type="term" value="P:cell division"/>
    <property type="evidence" value="ECO:0007669"/>
    <property type="project" value="UniProtKB-KW"/>
</dbReference>
<evidence type="ECO:0000256" key="2">
    <source>
        <dbReference type="ARBA" id="ARBA00005464"/>
    </source>
</evidence>
<dbReference type="PANTHER" id="PTHR30560:SF3">
    <property type="entry name" value="TRIGGER FACTOR-LIKE PROTEIN TIG, CHLOROPLASTIC"/>
    <property type="match status" value="1"/>
</dbReference>
<dbReference type="HAMAP" id="MF_00303">
    <property type="entry name" value="Trigger_factor_Tig"/>
    <property type="match status" value="1"/>
</dbReference>